<keyword evidence="9 13" id="KW-0472">Membrane</keyword>
<evidence type="ECO:0000313" key="15">
    <source>
        <dbReference type="EMBL" id="GGG49293.1"/>
    </source>
</evidence>
<keyword evidence="2" id="KW-1003">Cell membrane</keyword>
<evidence type="ECO:0000256" key="9">
    <source>
        <dbReference type="ARBA" id="ARBA00023136"/>
    </source>
</evidence>
<dbReference type="SUPFAM" id="SSF56024">
    <property type="entry name" value="Phospholipase D/nuclease"/>
    <property type="match status" value="2"/>
</dbReference>
<evidence type="ECO:0000256" key="7">
    <source>
        <dbReference type="ARBA" id="ARBA00022989"/>
    </source>
</evidence>
<evidence type="ECO:0000256" key="5">
    <source>
        <dbReference type="ARBA" id="ARBA00022692"/>
    </source>
</evidence>
<keyword evidence="11" id="KW-1208">Phospholipid metabolism</keyword>
<reference evidence="15" key="2">
    <citation type="submission" date="2020-09" db="EMBL/GenBank/DDBJ databases">
        <authorList>
            <person name="Sun Q."/>
            <person name="Zhou Y."/>
        </authorList>
    </citation>
    <scope>NUCLEOTIDE SEQUENCE</scope>
    <source>
        <strain evidence="15">CGMCC 1.12187</strain>
    </source>
</reference>
<evidence type="ECO:0000256" key="4">
    <source>
        <dbReference type="ARBA" id="ARBA00022679"/>
    </source>
</evidence>
<evidence type="ECO:0000259" key="14">
    <source>
        <dbReference type="PROSITE" id="PS50035"/>
    </source>
</evidence>
<keyword evidence="7 13" id="KW-1133">Transmembrane helix</keyword>
<evidence type="ECO:0000256" key="1">
    <source>
        <dbReference type="ARBA" id="ARBA00004651"/>
    </source>
</evidence>
<dbReference type="Pfam" id="PF13396">
    <property type="entry name" value="PLDc_N"/>
    <property type="match status" value="1"/>
</dbReference>
<evidence type="ECO:0000256" key="6">
    <source>
        <dbReference type="ARBA" id="ARBA00022737"/>
    </source>
</evidence>
<proteinExistence type="predicted"/>
<keyword evidence="5 13" id="KW-0812">Transmembrane</keyword>
<evidence type="ECO:0000256" key="11">
    <source>
        <dbReference type="ARBA" id="ARBA00023264"/>
    </source>
</evidence>
<dbReference type="Proteomes" id="UP000638848">
    <property type="component" value="Unassembled WGS sequence"/>
</dbReference>
<dbReference type="Gene3D" id="3.30.870.10">
    <property type="entry name" value="Endonuclease Chain A"/>
    <property type="match status" value="2"/>
</dbReference>
<accession>A0A917LQ16</accession>
<evidence type="ECO:0000256" key="13">
    <source>
        <dbReference type="SAM" id="Phobius"/>
    </source>
</evidence>
<dbReference type="GO" id="GO:0008808">
    <property type="term" value="F:cardiolipin synthase activity"/>
    <property type="evidence" value="ECO:0007669"/>
    <property type="project" value="UniProtKB-UniRule"/>
</dbReference>
<organism evidence="15 16">
    <name type="scientific">Kocuria dechangensis</name>
    <dbReference type="NCBI Taxonomy" id="1176249"/>
    <lineage>
        <taxon>Bacteria</taxon>
        <taxon>Bacillati</taxon>
        <taxon>Actinomycetota</taxon>
        <taxon>Actinomycetes</taxon>
        <taxon>Micrococcales</taxon>
        <taxon>Micrococcaceae</taxon>
        <taxon>Kocuria</taxon>
    </lineage>
</organism>
<feature type="transmembrane region" description="Helical" evidence="13">
    <location>
        <begin position="46"/>
        <end position="69"/>
    </location>
</feature>
<dbReference type="GO" id="GO:0032049">
    <property type="term" value="P:cardiolipin biosynthetic process"/>
    <property type="evidence" value="ECO:0007669"/>
    <property type="project" value="UniProtKB-UniRule"/>
</dbReference>
<feature type="domain" description="PLD phosphodiesterase" evidence="14">
    <location>
        <begin position="410"/>
        <end position="437"/>
    </location>
</feature>
<feature type="domain" description="PLD phosphodiesterase" evidence="14">
    <location>
        <begin position="230"/>
        <end position="257"/>
    </location>
</feature>
<gene>
    <name evidence="15" type="ORF">GCM10011374_09680</name>
</gene>
<dbReference type="InterPro" id="IPR027379">
    <property type="entry name" value="CLS_N"/>
</dbReference>
<dbReference type="GO" id="GO:0005886">
    <property type="term" value="C:plasma membrane"/>
    <property type="evidence" value="ECO:0007669"/>
    <property type="project" value="UniProtKB-SubCell"/>
</dbReference>
<dbReference type="PANTHER" id="PTHR21248:SF22">
    <property type="entry name" value="PHOSPHOLIPASE D"/>
    <property type="match status" value="1"/>
</dbReference>
<comment type="caution">
    <text evidence="15">The sequence shown here is derived from an EMBL/GenBank/DDBJ whole genome shotgun (WGS) entry which is preliminary data.</text>
</comment>
<dbReference type="InterPro" id="IPR001736">
    <property type="entry name" value="PLipase_D/transphosphatidylase"/>
</dbReference>
<dbReference type="PANTHER" id="PTHR21248">
    <property type="entry name" value="CARDIOLIPIN SYNTHASE"/>
    <property type="match status" value="1"/>
</dbReference>
<keyword evidence="4" id="KW-0808">Transferase</keyword>
<dbReference type="EC" id="2.7.8.-" evidence="12"/>
<dbReference type="InterPro" id="IPR025202">
    <property type="entry name" value="PLD-like_dom"/>
</dbReference>
<evidence type="ECO:0000256" key="3">
    <source>
        <dbReference type="ARBA" id="ARBA00022516"/>
    </source>
</evidence>
<comment type="subcellular location">
    <subcellularLocation>
        <location evidence="1">Cell membrane</location>
        <topology evidence="1">Multi-pass membrane protein</topology>
    </subcellularLocation>
</comment>
<evidence type="ECO:0000313" key="16">
    <source>
        <dbReference type="Proteomes" id="UP000638848"/>
    </source>
</evidence>
<keyword evidence="10" id="KW-0594">Phospholipid biosynthesis</keyword>
<name>A0A917LQ16_9MICC</name>
<dbReference type="InterPro" id="IPR022924">
    <property type="entry name" value="Cardiolipin_synthase"/>
</dbReference>
<dbReference type="Pfam" id="PF13091">
    <property type="entry name" value="PLDc_2"/>
    <property type="match status" value="2"/>
</dbReference>
<dbReference type="AlphaFoldDB" id="A0A917LQ16"/>
<keyword evidence="8" id="KW-0443">Lipid metabolism</keyword>
<keyword evidence="6" id="KW-0677">Repeat</keyword>
<keyword evidence="16" id="KW-1185">Reference proteome</keyword>
<dbReference type="NCBIfam" id="TIGR04265">
    <property type="entry name" value="bac_cardiolipin"/>
    <property type="match status" value="1"/>
</dbReference>
<evidence type="ECO:0000256" key="10">
    <source>
        <dbReference type="ARBA" id="ARBA00023209"/>
    </source>
</evidence>
<reference evidence="15" key="1">
    <citation type="journal article" date="2014" name="Int. J. Syst. Evol. Microbiol.">
        <title>Complete genome sequence of Corynebacterium casei LMG S-19264T (=DSM 44701T), isolated from a smear-ripened cheese.</title>
        <authorList>
            <consortium name="US DOE Joint Genome Institute (JGI-PGF)"/>
            <person name="Walter F."/>
            <person name="Albersmeier A."/>
            <person name="Kalinowski J."/>
            <person name="Ruckert C."/>
        </authorList>
    </citation>
    <scope>NUCLEOTIDE SEQUENCE</scope>
    <source>
        <strain evidence="15">CGMCC 1.12187</strain>
    </source>
</reference>
<dbReference type="PROSITE" id="PS50035">
    <property type="entry name" value="PLD"/>
    <property type="match status" value="2"/>
</dbReference>
<evidence type="ECO:0000256" key="12">
    <source>
        <dbReference type="NCBIfam" id="TIGR04265"/>
    </source>
</evidence>
<keyword evidence="3" id="KW-0444">Lipid biosynthesis</keyword>
<dbReference type="EMBL" id="BMEQ01000003">
    <property type="protein sequence ID" value="GGG49293.1"/>
    <property type="molecule type" value="Genomic_DNA"/>
</dbReference>
<dbReference type="SMART" id="SM00155">
    <property type="entry name" value="PLDc"/>
    <property type="match status" value="2"/>
</dbReference>
<evidence type="ECO:0000256" key="8">
    <source>
        <dbReference type="ARBA" id="ARBA00023098"/>
    </source>
</evidence>
<sequence>MDIAIFPFDLLAPYGLPEWIVVSLVVLDWTLRIAALGWIPHNRRPSVALAWLLAIFLLPIVGVILFLAIGSAKLPRKRMAMQAKMNDVIRENTPPSYILGNVGDELPEWILSTAELNYNLGALPMVGGNRFDILTDSHEAMRVMADAVDRAEDYVHFEFYIVAVDDASRVLLDALVRAHRRGVRVRALVDHLGSVGYPGYAVLVKEFDRIGLPWRRMLPLRPWKGEWQRPDLRNHRKILVVDGVLAYTGSQNIIHRSYNKRRNVRKGLEWKDLMIECTGPVVAELNALFTSDWYSETGDLLLDEASRELPDVQGPVFAQVLPSGPGFETENNLRLFNHLIYNANDQIIISSPYFVPDESLMHALTTEAQSGVDVQLFVGETSDQFLPYHAQNSYYQELVAAGVKIYRYKAPTVLHAKFVLVDDHVSVIGSSNMDERSFALDLEVSVYIVDRDFRRRMDEVVAEFHAASTLLDIQEWNRRPLWHKYLDNVARLTSALL</sequence>
<evidence type="ECO:0000256" key="2">
    <source>
        <dbReference type="ARBA" id="ARBA00022475"/>
    </source>
</evidence>
<protein>
    <recommendedName>
        <fullName evidence="12">Cardiolipin synthase</fullName>
        <ecNumber evidence="12">2.7.8.-</ecNumber>
    </recommendedName>
</protein>